<proteinExistence type="predicted"/>
<feature type="compositionally biased region" description="Basic and acidic residues" evidence="2">
    <location>
        <begin position="335"/>
        <end position="346"/>
    </location>
</feature>
<dbReference type="EMBL" id="JBBPBK010000005">
    <property type="protein sequence ID" value="KAK9285706.1"/>
    <property type="molecule type" value="Genomic_DNA"/>
</dbReference>
<feature type="region of interest" description="Disordered" evidence="2">
    <location>
        <begin position="296"/>
        <end position="377"/>
    </location>
</feature>
<keyword evidence="4" id="KW-1185">Reference proteome</keyword>
<sequence length="462" mass="50807">MSVLECPDIQIWNNAAFDNGESEDSGAIKSSWTHLQPIFVSLSESIESESSKENQSPVLGKSLVSVKSPIPIKALHPNGAIGNSQAKPTKLLSKQGLVVPPDVAANKGNVDEICGERNIDSEIVEIELEINRLSSRLEELRLEKAERNAKTTERRGRVVPAKFMEQKQSGKNLGAMKKIDEPLSLCGMTKVQRRGVSLGPAEIFAGGRFRQLGKPEITPVQPIQNRRKSCFWKLQDIDEGKVTKERGKSLSVSPKSRRTISKIQAPKQAMTTVGSKKPIKKEDGFISSIQPKKLFKDGEKSVPAKKPMKTGRVVASRYNQGTIQSTGNSAMRKRSLPENDKDDGKRYDKKRASVGKSGGILPESCPSQGMESRGKKRWETPSEVVFYKSMVDNSPPSISAMPDVLPKIRTTRCAIETPRDSGAAKRVAELIGRKSYFGDNEGVESSVCQALSFVEEEDVEEK</sequence>
<dbReference type="PANTHER" id="PTHR36386">
    <property type="entry name" value="OS06G0683900 PROTEIN"/>
    <property type="match status" value="1"/>
</dbReference>
<dbReference type="Proteomes" id="UP001415857">
    <property type="component" value="Unassembled WGS sequence"/>
</dbReference>
<evidence type="ECO:0000313" key="4">
    <source>
        <dbReference type="Proteomes" id="UP001415857"/>
    </source>
</evidence>
<evidence type="ECO:0000256" key="1">
    <source>
        <dbReference type="SAM" id="Coils"/>
    </source>
</evidence>
<feature type="coiled-coil region" evidence="1">
    <location>
        <begin position="123"/>
        <end position="155"/>
    </location>
</feature>
<evidence type="ECO:0000313" key="3">
    <source>
        <dbReference type="EMBL" id="KAK9285706.1"/>
    </source>
</evidence>
<dbReference type="PANTHER" id="PTHR36386:SF1">
    <property type="entry name" value="OS06G0683900 PROTEIN"/>
    <property type="match status" value="1"/>
</dbReference>
<feature type="compositionally biased region" description="Polar residues" evidence="2">
    <location>
        <begin position="317"/>
        <end position="329"/>
    </location>
</feature>
<protein>
    <submittedName>
        <fullName evidence="3">Uncharacterized protein</fullName>
    </submittedName>
</protein>
<keyword evidence="1" id="KW-0175">Coiled coil</keyword>
<evidence type="ECO:0000256" key="2">
    <source>
        <dbReference type="SAM" id="MobiDB-lite"/>
    </source>
</evidence>
<organism evidence="3 4">
    <name type="scientific">Liquidambar formosana</name>
    <name type="common">Formosan gum</name>
    <dbReference type="NCBI Taxonomy" id="63359"/>
    <lineage>
        <taxon>Eukaryota</taxon>
        <taxon>Viridiplantae</taxon>
        <taxon>Streptophyta</taxon>
        <taxon>Embryophyta</taxon>
        <taxon>Tracheophyta</taxon>
        <taxon>Spermatophyta</taxon>
        <taxon>Magnoliopsida</taxon>
        <taxon>eudicotyledons</taxon>
        <taxon>Gunneridae</taxon>
        <taxon>Pentapetalae</taxon>
        <taxon>Saxifragales</taxon>
        <taxon>Altingiaceae</taxon>
        <taxon>Liquidambar</taxon>
    </lineage>
</organism>
<name>A0AAP0S1D2_LIQFO</name>
<comment type="caution">
    <text evidence="3">The sequence shown here is derived from an EMBL/GenBank/DDBJ whole genome shotgun (WGS) entry which is preliminary data.</text>
</comment>
<accession>A0AAP0S1D2</accession>
<gene>
    <name evidence="3" type="ORF">L1049_024905</name>
</gene>
<reference evidence="3 4" key="1">
    <citation type="journal article" date="2024" name="Plant J.">
        <title>Genome sequences and population genomics reveal climatic adaptation and genomic divergence between two closely related sweetgum species.</title>
        <authorList>
            <person name="Xu W.Q."/>
            <person name="Ren C.Q."/>
            <person name="Zhang X.Y."/>
            <person name="Comes H.P."/>
            <person name="Liu X.H."/>
            <person name="Li Y.G."/>
            <person name="Kettle C.J."/>
            <person name="Jalonen R."/>
            <person name="Gaisberger H."/>
            <person name="Ma Y.Z."/>
            <person name="Qiu Y.X."/>
        </authorList>
    </citation>
    <scope>NUCLEOTIDE SEQUENCE [LARGE SCALE GENOMIC DNA]</scope>
    <source>
        <strain evidence="3">Hangzhou</strain>
    </source>
</reference>
<dbReference type="AlphaFoldDB" id="A0AAP0S1D2"/>